<dbReference type="InterPro" id="IPR002035">
    <property type="entry name" value="VWF_A"/>
</dbReference>
<dbReference type="InterPro" id="IPR010734">
    <property type="entry name" value="Copine_C"/>
</dbReference>
<accession>A0A8T0HH63</accession>
<gene>
    <name evidence="4" type="ORF">KC19_6G185600</name>
</gene>
<protein>
    <recommendedName>
        <fullName evidence="3">RING-type domain-containing protein</fullName>
    </recommendedName>
</protein>
<dbReference type="SUPFAM" id="SSF57850">
    <property type="entry name" value="RING/U-box"/>
    <property type="match status" value="1"/>
</dbReference>
<comment type="caution">
    <text evidence="4">The sequence shown here is derived from an EMBL/GenBank/DDBJ whole genome shotgun (WGS) entry which is preliminary data.</text>
</comment>
<dbReference type="GO" id="GO:0016567">
    <property type="term" value="P:protein ubiquitination"/>
    <property type="evidence" value="ECO:0007669"/>
    <property type="project" value="TreeGrafter"/>
</dbReference>
<dbReference type="PANTHER" id="PTHR45751">
    <property type="entry name" value="COPINE FAMILY PROTEIN 1"/>
    <property type="match status" value="1"/>
</dbReference>
<feature type="compositionally biased region" description="Basic residues" evidence="2">
    <location>
        <begin position="66"/>
        <end position="76"/>
    </location>
</feature>
<dbReference type="GO" id="GO:0008270">
    <property type="term" value="F:zinc ion binding"/>
    <property type="evidence" value="ECO:0007669"/>
    <property type="project" value="UniProtKB-KW"/>
</dbReference>
<dbReference type="GO" id="GO:0004842">
    <property type="term" value="F:ubiquitin-protein transferase activity"/>
    <property type="evidence" value="ECO:0007669"/>
    <property type="project" value="TreeGrafter"/>
</dbReference>
<name>A0A8T0HH63_CERPU</name>
<keyword evidence="1" id="KW-0863">Zinc-finger</keyword>
<dbReference type="Pfam" id="PF07002">
    <property type="entry name" value="Copine"/>
    <property type="match status" value="1"/>
</dbReference>
<proteinExistence type="predicted"/>
<dbReference type="InterPro" id="IPR036465">
    <property type="entry name" value="vWFA_dom_sf"/>
</dbReference>
<dbReference type="InterPro" id="IPR052079">
    <property type="entry name" value="E3_ligase/Copine_domain"/>
</dbReference>
<dbReference type="GO" id="GO:0005634">
    <property type="term" value="C:nucleus"/>
    <property type="evidence" value="ECO:0007669"/>
    <property type="project" value="TreeGrafter"/>
</dbReference>
<evidence type="ECO:0000256" key="1">
    <source>
        <dbReference type="PROSITE-ProRule" id="PRU00175"/>
    </source>
</evidence>
<dbReference type="InterPro" id="IPR001841">
    <property type="entry name" value="Znf_RING"/>
</dbReference>
<feature type="domain" description="RING-type" evidence="3">
    <location>
        <begin position="443"/>
        <end position="476"/>
    </location>
</feature>
<evidence type="ECO:0000259" key="3">
    <source>
        <dbReference type="PROSITE" id="PS50089"/>
    </source>
</evidence>
<evidence type="ECO:0000313" key="4">
    <source>
        <dbReference type="EMBL" id="KAG0570760.1"/>
    </source>
</evidence>
<feature type="compositionally biased region" description="Low complexity" evidence="2">
    <location>
        <begin position="1"/>
        <end position="22"/>
    </location>
</feature>
<dbReference type="Pfam" id="PF13920">
    <property type="entry name" value="zf-C3HC4_3"/>
    <property type="match status" value="1"/>
</dbReference>
<keyword evidence="5" id="KW-1185">Reference proteome</keyword>
<dbReference type="Proteomes" id="UP000822688">
    <property type="component" value="Chromosome 6"/>
</dbReference>
<dbReference type="SUPFAM" id="SSF53300">
    <property type="entry name" value="vWA-like"/>
    <property type="match status" value="1"/>
</dbReference>
<evidence type="ECO:0000313" key="5">
    <source>
        <dbReference type="Proteomes" id="UP000822688"/>
    </source>
</evidence>
<keyword evidence="1" id="KW-0862">Zinc</keyword>
<dbReference type="PANTHER" id="PTHR45751:SF11">
    <property type="entry name" value="COPINE FAMILY PROTEIN 2"/>
    <property type="match status" value="1"/>
</dbReference>
<organism evidence="4 5">
    <name type="scientific">Ceratodon purpureus</name>
    <name type="common">Fire moss</name>
    <name type="synonym">Dicranum purpureum</name>
    <dbReference type="NCBI Taxonomy" id="3225"/>
    <lineage>
        <taxon>Eukaryota</taxon>
        <taxon>Viridiplantae</taxon>
        <taxon>Streptophyta</taxon>
        <taxon>Embryophyta</taxon>
        <taxon>Bryophyta</taxon>
        <taxon>Bryophytina</taxon>
        <taxon>Bryopsida</taxon>
        <taxon>Dicranidae</taxon>
        <taxon>Pseudoditrichales</taxon>
        <taxon>Ditrichaceae</taxon>
        <taxon>Ceratodon</taxon>
    </lineage>
</organism>
<reference evidence="4 5" key="1">
    <citation type="submission" date="2020-06" db="EMBL/GenBank/DDBJ databases">
        <title>WGS assembly of Ceratodon purpureus strain R40.</title>
        <authorList>
            <person name="Carey S.B."/>
            <person name="Jenkins J."/>
            <person name="Shu S."/>
            <person name="Lovell J.T."/>
            <person name="Sreedasyam A."/>
            <person name="Maumus F."/>
            <person name="Tiley G.P."/>
            <person name="Fernandez-Pozo N."/>
            <person name="Barry K."/>
            <person name="Chen C."/>
            <person name="Wang M."/>
            <person name="Lipzen A."/>
            <person name="Daum C."/>
            <person name="Saski C.A."/>
            <person name="Payton A.C."/>
            <person name="Mcbreen J.C."/>
            <person name="Conrad R.E."/>
            <person name="Kollar L.M."/>
            <person name="Olsson S."/>
            <person name="Huttunen S."/>
            <person name="Landis J.B."/>
            <person name="Wickett N.J."/>
            <person name="Johnson M.G."/>
            <person name="Rensing S.A."/>
            <person name="Grimwood J."/>
            <person name="Schmutz J."/>
            <person name="Mcdaniel S.F."/>
        </authorList>
    </citation>
    <scope>NUCLEOTIDE SEQUENCE [LARGE SCALE GENOMIC DNA]</scope>
    <source>
        <strain evidence="4 5">R40</strain>
    </source>
</reference>
<dbReference type="SMART" id="SM00184">
    <property type="entry name" value="RING"/>
    <property type="match status" value="1"/>
</dbReference>
<dbReference type="Gene3D" id="3.30.40.10">
    <property type="entry name" value="Zinc/RING finger domain, C3HC4 (zinc finger)"/>
    <property type="match status" value="1"/>
</dbReference>
<dbReference type="InterPro" id="IPR013083">
    <property type="entry name" value="Znf_RING/FYVE/PHD"/>
</dbReference>
<dbReference type="EMBL" id="CM026427">
    <property type="protein sequence ID" value="KAG0570760.1"/>
    <property type="molecule type" value="Genomic_DNA"/>
</dbReference>
<keyword evidence="1" id="KW-0479">Metal-binding</keyword>
<dbReference type="AlphaFoldDB" id="A0A8T0HH63"/>
<dbReference type="PROSITE" id="PS50089">
    <property type="entry name" value="ZF_RING_2"/>
    <property type="match status" value="1"/>
</dbReference>
<feature type="region of interest" description="Disordered" evidence="2">
    <location>
        <begin position="343"/>
        <end position="404"/>
    </location>
</feature>
<sequence>MGNSGSTSSSSDPRRISSSGRSFNHGNSSASRPAYGQAQPSSRYYQSYGDEVTEEEPRYHSPPRQQPKKKLNRRPSMKYNFIGDNYRSVEEVQQALLHAGLESSNLIVGIDFTKSNEWTGKQSFGGRSLHAIGSEANPYEKALSIIGRTLSAFDDDNEIPCFGFGDATTHDKHVFSFNSDHSPCEGFEGALARYRTIVPHLRLAGPTSFAPIINAAVDIVEESGGQYHILIIIADGQVTRSVDVAVGQMSPQEVATVDAIVNASQYPLSIVLVGVGDGPWDMMKQFDDNLPTRTFDNFQFVNFTQLMSRNLPAPQKEANFALAALMEIPEQYKAIQEQSMLSTTVGSSPGVKPLLPPPKVLQMDGHPGAQQSRHAPSYSGYQNQGHSSAPPVPTSRDYPVRPPPNAYSQYEYSGYYNSNPPSAPAASSYPSSRTPDVDANFDCPVCLTDRKDMAFNCGHQTCRQCANSLSNCPICRETITQRIRLY</sequence>
<feature type="region of interest" description="Disordered" evidence="2">
    <location>
        <begin position="1"/>
        <end position="76"/>
    </location>
</feature>
<feature type="compositionally biased region" description="Polar residues" evidence="2">
    <location>
        <begin position="369"/>
        <end position="387"/>
    </location>
</feature>
<dbReference type="SMART" id="SM00327">
    <property type="entry name" value="VWA"/>
    <property type="match status" value="1"/>
</dbReference>
<evidence type="ECO:0000256" key="2">
    <source>
        <dbReference type="SAM" id="MobiDB-lite"/>
    </source>
</evidence>